<sequence>MGPPLDGAEHWPSLSSAKVPQSVPLSNMISTIQELIDPHFDPASIGGEILLKCFKPISKSIPPEDLEFLHFKGALQIPADPLRVDLLRYFVQYVHPSLPILDITRLQDVGYATRSEARTEFYNRVRLLYSLSDEEDGLVKIQVALLMMHQQEHNTHPQTTMRFWLEVCWSHANDLRLHLDPATLNLDHQTQSLRIRLWWSLYSMDRIIKLTHTHLSPSDSSMNRVPVAGIPMPRIQDFTLTAPSSSTAEIIGCTKMDDYQNPIIVVFLAKVKLCEAISLYLEFIDMTHRAHASFCLASYVGSVEEIYFPTILNMMDEWKHDNDMLRPLFIRVKGACPQAHLHFDMVYVLYFFMVLSLESHVMDGLAQFSMPSSEGELQSRFAAQEISRVILSSYAADTIRFLGPLDITLLSSLFGPFQGNRKYHMDISDVDNPTTFFDTHPQVLDAMATTYPNLRSLVSIPDNHESHMSQSPMWRLPRGQDIFHLPGDLERDLGLERSKAEVVNIFAVDFSCPVFRRGIGKHSTSIANNRLPNSIESDDASRCKSLEELRQLSSCQATGYRDEWELVYHDQTRRTIERSMQKRVQPAISISTNPPCKSDAGSSCWTNPLSVSVDDAGINYFLHHFVIGGPSPSRGYLNCVPAVYSAEGEHPTLVASMAAVGLAALASSTKQPEFAKHARAKYWEAIASINAALASPVDSGKDSILMSVISLGLFEHVSKFEVWFRHIQGATSLLVSRGTSQFSRPASLLMFNQVRADMTAACIHSLQRVPNDILQLQEEATKYANTSSGFWLLGVLATRCANLLADVTNDASTTLEDFLDEAIILQRDFQSVLAIFVAEEPYRTTRDSSADPNIVYNHRIDIYGTIWAIRMWNNSRSLQIVVCEVVFHLLNKILAKRLAPPRRAQLEMKLRETLQIMSQLGDDILATVPQVLGHVSSTSERFLDVSADPSVSEGHLLTWCLYTVGKSPVSTSETRKWVMRHLQNIGENAGIGMALQFVQDVNEIDKLAGQL</sequence>
<evidence type="ECO:0000313" key="6">
    <source>
        <dbReference type="Proteomes" id="UP001194746"/>
    </source>
</evidence>
<dbReference type="PANTHER" id="PTHR38791">
    <property type="entry name" value="ZN(II)2CYS6 TRANSCRIPTION FACTOR (EUROFUNG)-RELATED-RELATED"/>
    <property type="match status" value="1"/>
</dbReference>
<reference evidence="5" key="1">
    <citation type="journal article" date="2019" name="Beilstein J. Org. Chem.">
        <title>Nanangenines: drimane sesquiterpenoids as the dominant metabolite cohort of a novel Australian fungus, Aspergillus nanangensis.</title>
        <authorList>
            <person name="Lacey H.J."/>
            <person name="Gilchrist C.L.M."/>
            <person name="Crombie A."/>
            <person name="Kalaitzis J.A."/>
            <person name="Vuong D."/>
            <person name="Rutledge P.J."/>
            <person name="Turner P."/>
            <person name="Pitt J.I."/>
            <person name="Lacey E."/>
            <person name="Chooi Y.H."/>
            <person name="Piggott A.M."/>
        </authorList>
    </citation>
    <scope>NUCLEOTIDE SEQUENCE</scope>
    <source>
        <strain evidence="5">MST-FP2251</strain>
    </source>
</reference>
<dbReference type="PANTHER" id="PTHR38791:SF5">
    <property type="entry name" value="TRANSCRIPTION FACTOR DBAG-RELATED"/>
    <property type="match status" value="1"/>
</dbReference>
<organism evidence="5 6">
    <name type="scientific">Aspergillus nanangensis</name>
    <dbReference type="NCBI Taxonomy" id="2582783"/>
    <lineage>
        <taxon>Eukaryota</taxon>
        <taxon>Fungi</taxon>
        <taxon>Dikarya</taxon>
        <taxon>Ascomycota</taxon>
        <taxon>Pezizomycotina</taxon>
        <taxon>Eurotiomycetes</taxon>
        <taxon>Eurotiomycetidae</taxon>
        <taxon>Eurotiales</taxon>
        <taxon>Aspergillaceae</taxon>
        <taxon>Aspergillus</taxon>
        <taxon>Aspergillus subgen. Circumdati</taxon>
    </lineage>
</organism>
<dbReference type="AlphaFoldDB" id="A0AAD4CQ31"/>
<protein>
    <submittedName>
        <fullName evidence="5">Autophagy protein 22</fullName>
    </submittedName>
</protein>
<accession>A0AAD4CQ31</accession>
<keyword evidence="2" id="KW-0804">Transcription</keyword>
<dbReference type="GO" id="GO:0008270">
    <property type="term" value="F:zinc ion binding"/>
    <property type="evidence" value="ECO:0007669"/>
    <property type="project" value="InterPro"/>
</dbReference>
<feature type="domain" description="Xylanolytic transcriptional activator regulatory" evidence="4">
    <location>
        <begin position="121"/>
        <end position="244"/>
    </location>
</feature>
<dbReference type="Pfam" id="PF04082">
    <property type="entry name" value="Fungal_trans"/>
    <property type="match status" value="1"/>
</dbReference>
<evidence type="ECO:0000256" key="2">
    <source>
        <dbReference type="ARBA" id="ARBA00023163"/>
    </source>
</evidence>
<dbReference type="InterPro" id="IPR053175">
    <property type="entry name" value="DHMBA_Reg_Transcription_Factor"/>
</dbReference>
<keyword evidence="6" id="KW-1185">Reference proteome</keyword>
<reference evidence="5" key="2">
    <citation type="submission" date="2020-02" db="EMBL/GenBank/DDBJ databases">
        <authorList>
            <person name="Gilchrist C.L.M."/>
            <person name="Chooi Y.-H."/>
        </authorList>
    </citation>
    <scope>NUCLEOTIDE SEQUENCE</scope>
    <source>
        <strain evidence="5">MST-FP2251</strain>
    </source>
</reference>
<proteinExistence type="predicted"/>
<dbReference type="EMBL" id="VCAU01000025">
    <property type="protein sequence ID" value="KAF9890630.1"/>
    <property type="molecule type" value="Genomic_DNA"/>
</dbReference>
<dbReference type="InterPro" id="IPR007219">
    <property type="entry name" value="XnlR_reg_dom"/>
</dbReference>
<dbReference type="Proteomes" id="UP001194746">
    <property type="component" value="Unassembled WGS sequence"/>
</dbReference>
<evidence type="ECO:0000313" key="5">
    <source>
        <dbReference type="EMBL" id="KAF9890630.1"/>
    </source>
</evidence>
<gene>
    <name evidence="5" type="primary">ATG22_2</name>
    <name evidence="5" type="ORF">FE257_005761</name>
</gene>
<evidence type="ECO:0000256" key="3">
    <source>
        <dbReference type="ARBA" id="ARBA00023242"/>
    </source>
</evidence>
<name>A0AAD4CQ31_ASPNN</name>
<keyword evidence="3" id="KW-0539">Nucleus</keyword>
<dbReference type="GO" id="GO:0003677">
    <property type="term" value="F:DNA binding"/>
    <property type="evidence" value="ECO:0007669"/>
    <property type="project" value="InterPro"/>
</dbReference>
<comment type="caution">
    <text evidence="5">The sequence shown here is derived from an EMBL/GenBank/DDBJ whole genome shotgun (WGS) entry which is preliminary data.</text>
</comment>
<evidence type="ECO:0000259" key="4">
    <source>
        <dbReference type="Pfam" id="PF04082"/>
    </source>
</evidence>
<dbReference type="GO" id="GO:0006351">
    <property type="term" value="P:DNA-templated transcription"/>
    <property type="evidence" value="ECO:0007669"/>
    <property type="project" value="InterPro"/>
</dbReference>
<keyword evidence="1" id="KW-0805">Transcription regulation</keyword>
<evidence type="ECO:0000256" key="1">
    <source>
        <dbReference type="ARBA" id="ARBA00023015"/>
    </source>
</evidence>
<dbReference type="CDD" id="cd12148">
    <property type="entry name" value="fungal_TF_MHR"/>
    <property type="match status" value="1"/>
</dbReference>